<protein>
    <recommendedName>
        <fullName evidence="4">Histidine kinase</fullName>
    </recommendedName>
</protein>
<feature type="transmembrane region" description="Helical" evidence="1">
    <location>
        <begin position="175"/>
        <end position="196"/>
    </location>
</feature>
<dbReference type="Proteomes" id="UP000464314">
    <property type="component" value="Chromosome"/>
</dbReference>
<evidence type="ECO:0008006" key="4">
    <source>
        <dbReference type="Google" id="ProtNLM"/>
    </source>
</evidence>
<proteinExistence type="predicted"/>
<sequence>MLNSIKNRLILLYTCSTGLILTAVIIFVAVITNEQLQRSRMESFRNNYITINQNVHMSQEISNLWMAEMETSNHLIIHIEDNGTPFLFKGSWQTPTKREVLVDKIKELALKDNINTNIRPVSLNEVQSKVYEIRGNKNDRYLGEVFIVPIDRGFRSVAALQYISGNEASVLEQRLLLVFLDLLGITALFFVSRFMVSKSLKPVEESRRRQTEFIAAASHELKSPWQ</sequence>
<name>A0A6P1TIE4_9FIRM</name>
<reference evidence="2 3" key="1">
    <citation type="submission" date="2020-01" db="EMBL/GenBank/DDBJ databases">
        <title>Genome analysis of Anaerocolumna sp. CBA3638.</title>
        <authorList>
            <person name="Kim J."/>
            <person name="Roh S.W."/>
        </authorList>
    </citation>
    <scope>NUCLEOTIDE SEQUENCE [LARGE SCALE GENOMIC DNA]</scope>
    <source>
        <strain evidence="2 3">CBA3638</strain>
    </source>
</reference>
<dbReference type="EMBL" id="CP048000">
    <property type="protein sequence ID" value="QHQ60904.1"/>
    <property type="molecule type" value="Genomic_DNA"/>
</dbReference>
<keyword evidence="1" id="KW-0812">Transmembrane</keyword>
<feature type="transmembrane region" description="Helical" evidence="1">
    <location>
        <begin position="9"/>
        <end position="31"/>
    </location>
</feature>
<dbReference type="AlphaFoldDB" id="A0A6P1TIE4"/>
<keyword evidence="1" id="KW-0472">Membrane</keyword>
<keyword evidence="1" id="KW-1133">Transmembrane helix</keyword>
<dbReference type="KEGG" id="anr:Ana3638_09095"/>
<evidence type="ECO:0000256" key="1">
    <source>
        <dbReference type="SAM" id="Phobius"/>
    </source>
</evidence>
<evidence type="ECO:0000313" key="3">
    <source>
        <dbReference type="Proteomes" id="UP000464314"/>
    </source>
</evidence>
<organism evidence="2 3">
    <name type="scientific">Anaerocolumna sedimenticola</name>
    <dbReference type="NCBI Taxonomy" id="2696063"/>
    <lineage>
        <taxon>Bacteria</taxon>
        <taxon>Bacillati</taxon>
        <taxon>Bacillota</taxon>
        <taxon>Clostridia</taxon>
        <taxon>Lachnospirales</taxon>
        <taxon>Lachnospiraceae</taxon>
        <taxon>Anaerocolumna</taxon>
    </lineage>
</organism>
<dbReference type="RefSeq" id="WP_161837732.1">
    <property type="nucleotide sequence ID" value="NZ_CP048000.1"/>
</dbReference>
<evidence type="ECO:0000313" key="2">
    <source>
        <dbReference type="EMBL" id="QHQ60904.1"/>
    </source>
</evidence>
<accession>A0A6P1TIE4</accession>
<gene>
    <name evidence="2" type="ORF">Ana3638_09095</name>
</gene>
<keyword evidence="3" id="KW-1185">Reference proteome</keyword>